<dbReference type="Proteomes" id="UP001140091">
    <property type="component" value="Unassembled WGS sequence"/>
</dbReference>
<protein>
    <recommendedName>
        <fullName evidence="2">BTB domain-containing protein</fullName>
    </recommendedName>
</protein>
<reference evidence="3" key="1">
    <citation type="submission" date="2022-06" db="EMBL/GenBank/DDBJ databases">
        <title>Genome Sequence of Candolleomyces eurysporus.</title>
        <authorList>
            <person name="Buettner E."/>
        </authorList>
    </citation>
    <scope>NUCLEOTIDE SEQUENCE</scope>
    <source>
        <strain evidence="3">VTCC 930004</strain>
    </source>
</reference>
<feature type="region of interest" description="Disordered" evidence="1">
    <location>
        <begin position="284"/>
        <end position="461"/>
    </location>
</feature>
<evidence type="ECO:0000259" key="2">
    <source>
        <dbReference type="PROSITE" id="PS50097"/>
    </source>
</evidence>
<sequence length="500" mass="56914">MTQCAPPPPCDLDEEYYWDFVTFSARGRLFRVPKYRLTNESEYFASKYGLDGDSGSEHEYGTVEDPRLNAVKLDDVSADEFRSFLKAVYPKVMHSYLTLAKDDWLSVLKLSTRWLFNDFRKKAIEELSWLNLDPIERIQLGKEFDVEAWLQSGCRDLVSRETVISIEDAEKINWQVAISLYIIRDGVKKDAMADAIDDQVRNAFSTDFERIKGSQSLYLSAEERLREVQEEEERKREAEERKKEEEELAIREAESRRLEALAAEEEKRVAELALELENRRQKLRSIGATHTMPSPITPRESEIAESKNDAQEREPMDPEPEAPAVPKIPSFRWPSPPIPIPGPAVNRRESNGFGWGGWGAPQASGLSVGGLDSPRMAEPDEDPKSYIPDTPVEGLAKKKKKSRKNVSELEQPALADAVEDVERQHLPAQEEDDQEEDRSTGETHLRVEEDSGQRQEEAPLQKALAEVLKSLEEHKVAFEKSRKALQPIDATRPSVVQPRA</sequence>
<dbReference type="Gene3D" id="3.30.710.10">
    <property type="entry name" value="Potassium Channel Kv1.1, Chain A"/>
    <property type="match status" value="1"/>
</dbReference>
<evidence type="ECO:0000256" key="1">
    <source>
        <dbReference type="SAM" id="MobiDB-lite"/>
    </source>
</evidence>
<name>A0A9W8MGT2_9AGAR</name>
<accession>A0A9W8MGT2</accession>
<gene>
    <name evidence="3" type="ORF">H1R20_g6956</name>
</gene>
<feature type="non-terminal residue" evidence="3">
    <location>
        <position position="1"/>
    </location>
</feature>
<feature type="region of interest" description="Disordered" evidence="1">
    <location>
        <begin position="228"/>
        <end position="249"/>
    </location>
</feature>
<proteinExistence type="predicted"/>
<feature type="domain" description="BTB" evidence="2">
    <location>
        <begin position="19"/>
        <end position="89"/>
    </location>
</feature>
<keyword evidence="4" id="KW-1185">Reference proteome</keyword>
<dbReference type="OrthoDB" id="2367075at2759"/>
<dbReference type="AlphaFoldDB" id="A0A9W8MGT2"/>
<feature type="region of interest" description="Disordered" evidence="1">
    <location>
        <begin position="479"/>
        <end position="500"/>
    </location>
</feature>
<evidence type="ECO:0000313" key="3">
    <source>
        <dbReference type="EMBL" id="KAJ2930126.1"/>
    </source>
</evidence>
<evidence type="ECO:0000313" key="4">
    <source>
        <dbReference type="Proteomes" id="UP001140091"/>
    </source>
</evidence>
<feature type="compositionally biased region" description="Basic and acidic residues" evidence="1">
    <location>
        <begin position="437"/>
        <end position="459"/>
    </location>
</feature>
<dbReference type="InterPro" id="IPR011333">
    <property type="entry name" value="SKP1/BTB/POZ_sf"/>
</dbReference>
<feature type="compositionally biased region" description="Basic and acidic residues" evidence="1">
    <location>
        <begin position="299"/>
        <end position="316"/>
    </location>
</feature>
<organism evidence="3 4">
    <name type="scientific">Candolleomyces eurysporus</name>
    <dbReference type="NCBI Taxonomy" id="2828524"/>
    <lineage>
        <taxon>Eukaryota</taxon>
        <taxon>Fungi</taxon>
        <taxon>Dikarya</taxon>
        <taxon>Basidiomycota</taxon>
        <taxon>Agaricomycotina</taxon>
        <taxon>Agaricomycetes</taxon>
        <taxon>Agaricomycetidae</taxon>
        <taxon>Agaricales</taxon>
        <taxon>Agaricineae</taxon>
        <taxon>Psathyrellaceae</taxon>
        <taxon>Candolleomyces</taxon>
    </lineage>
</organism>
<feature type="compositionally biased region" description="Basic and acidic residues" evidence="1">
    <location>
        <begin position="375"/>
        <end position="384"/>
    </location>
</feature>
<dbReference type="PROSITE" id="PS50097">
    <property type="entry name" value="BTB"/>
    <property type="match status" value="1"/>
</dbReference>
<comment type="caution">
    <text evidence="3">The sequence shown here is derived from an EMBL/GenBank/DDBJ whole genome shotgun (WGS) entry which is preliminary data.</text>
</comment>
<dbReference type="EMBL" id="JANBPK010000848">
    <property type="protein sequence ID" value="KAJ2930126.1"/>
    <property type="molecule type" value="Genomic_DNA"/>
</dbReference>
<dbReference type="InterPro" id="IPR000210">
    <property type="entry name" value="BTB/POZ_dom"/>
</dbReference>